<evidence type="ECO:0000259" key="19">
    <source>
        <dbReference type="PROSITE" id="PS51447"/>
    </source>
</evidence>
<evidence type="ECO:0000256" key="14">
    <source>
        <dbReference type="ARBA" id="ARBA00022884"/>
    </source>
</evidence>
<dbReference type="EC" id="6.1.1.20" evidence="5"/>
<dbReference type="Pfam" id="PF17759">
    <property type="entry name" value="tRNA_synthFbeta"/>
    <property type="match status" value="1"/>
</dbReference>
<dbReference type="InterPro" id="IPR004532">
    <property type="entry name" value="Phe-tRNA-ligase_IIc_bsu_bact"/>
</dbReference>
<evidence type="ECO:0000256" key="17">
    <source>
        <dbReference type="ARBA" id="ARBA00033189"/>
    </source>
</evidence>
<evidence type="ECO:0000256" key="16">
    <source>
        <dbReference type="ARBA" id="ARBA00023146"/>
    </source>
</evidence>
<comment type="cofactor">
    <cofactor evidence="1">
        <name>Mg(2+)</name>
        <dbReference type="ChEBI" id="CHEBI:18420"/>
    </cofactor>
</comment>
<comment type="subcellular location">
    <subcellularLocation>
        <location evidence="2">Cytoplasm</location>
    </subcellularLocation>
</comment>
<feature type="non-terminal residue" evidence="21">
    <location>
        <position position="1"/>
    </location>
</feature>
<dbReference type="Proteomes" id="UP000824156">
    <property type="component" value="Unassembled WGS sequence"/>
</dbReference>
<dbReference type="InterPro" id="IPR009061">
    <property type="entry name" value="DNA-bd_dom_put_sf"/>
</dbReference>
<protein>
    <recommendedName>
        <fullName evidence="6">Phenylalanine--tRNA ligase beta subunit</fullName>
        <ecNumber evidence="5">6.1.1.20</ecNumber>
    </recommendedName>
    <alternativeName>
        <fullName evidence="17">Phenylalanyl-tRNA synthetase beta subunit</fullName>
    </alternativeName>
</protein>
<dbReference type="InterPro" id="IPR020825">
    <property type="entry name" value="Phe-tRNA_synthase-like_B3/B4"/>
</dbReference>
<dbReference type="SMART" id="SM00896">
    <property type="entry name" value="FDX-ACB"/>
    <property type="match status" value="1"/>
</dbReference>
<keyword evidence="7" id="KW-0963">Cytoplasm</keyword>
<keyword evidence="16" id="KW-0030">Aminoacyl-tRNA synthetase</keyword>
<dbReference type="Gene3D" id="3.30.56.10">
    <property type="match status" value="1"/>
</dbReference>
<dbReference type="InterPro" id="IPR045864">
    <property type="entry name" value="aa-tRNA-synth_II/BPL/LPL"/>
</dbReference>
<name>A0A9D1W948_9SPHI</name>
<dbReference type="PROSITE" id="PS51483">
    <property type="entry name" value="B5"/>
    <property type="match status" value="1"/>
</dbReference>
<dbReference type="Gene3D" id="3.30.930.10">
    <property type="entry name" value="Bira Bifunctional Protein, Domain 2"/>
    <property type="match status" value="1"/>
</dbReference>
<dbReference type="FunFam" id="3.50.40.10:FF:000001">
    <property type="entry name" value="Phenylalanine--tRNA ligase beta subunit"/>
    <property type="match status" value="1"/>
</dbReference>
<accession>A0A9D1W948</accession>
<dbReference type="InterPro" id="IPR045060">
    <property type="entry name" value="Phe-tRNA-ligase_IIc_bsu"/>
</dbReference>
<keyword evidence="9 21" id="KW-0436">Ligase</keyword>
<gene>
    <name evidence="21" type="primary">pheT</name>
    <name evidence="21" type="ORF">H9853_05655</name>
</gene>
<dbReference type="Gene3D" id="3.50.40.10">
    <property type="entry name" value="Phenylalanyl-trna Synthetase, Chain B, domain 3"/>
    <property type="match status" value="1"/>
</dbReference>
<dbReference type="HAMAP" id="MF_00283">
    <property type="entry name" value="Phe_tRNA_synth_beta1"/>
    <property type="match status" value="1"/>
</dbReference>
<keyword evidence="8" id="KW-0820">tRNA-binding</keyword>
<dbReference type="PANTHER" id="PTHR10947:SF0">
    <property type="entry name" value="PHENYLALANINE--TRNA LIGASE BETA SUBUNIT"/>
    <property type="match status" value="1"/>
</dbReference>
<evidence type="ECO:0000256" key="12">
    <source>
        <dbReference type="ARBA" id="ARBA00022840"/>
    </source>
</evidence>
<comment type="subunit">
    <text evidence="4">Tetramer of two alpha and two beta subunits.</text>
</comment>
<dbReference type="AlphaFoldDB" id="A0A9D1W948"/>
<dbReference type="PROSITE" id="PS51447">
    <property type="entry name" value="FDX_ACB"/>
    <property type="match status" value="1"/>
</dbReference>
<dbReference type="SUPFAM" id="SSF55681">
    <property type="entry name" value="Class II aaRS and biotin synthetases"/>
    <property type="match status" value="1"/>
</dbReference>
<keyword evidence="13" id="KW-0460">Magnesium</keyword>
<dbReference type="PANTHER" id="PTHR10947">
    <property type="entry name" value="PHENYLALANYL-TRNA SYNTHETASE BETA CHAIN AND LEUCINE-RICH REPEAT-CONTAINING PROTEIN 47"/>
    <property type="match status" value="1"/>
</dbReference>
<comment type="caution">
    <text evidence="21">The sequence shown here is derived from an EMBL/GenBank/DDBJ whole genome shotgun (WGS) entry which is preliminary data.</text>
</comment>
<reference evidence="21" key="2">
    <citation type="submission" date="2021-04" db="EMBL/GenBank/DDBJ databases">
        <authorList>
            <person name="Gilroy R."/>
        </authorList>
    </citation>
    <scope>NUCLEOTIDE SEQUENCE</scope>
    <source>
        <strain evidence="21">1719</strain>
    </source>
</reference>
<dbReference type="GO" id="GO:0004826">
    <property type="term" value="F:phenylalanine-tRNA ligase activity"/>
    <property type="evidence" value="ECO:0007669"/>
    <property type="project" value="UniProtKB-EC"/>
</dbReference>
<evidence type="ECO:0000256" key="2">
    <source>
        <dbReference type="ARBA" id="ARBA00004496"/>
    </source>
</evidence>
<dbReference type="Pfam" id="PF03483">
    <property type="entry name" value="B3_4"/>
    <property type="match status" value="1"/>
</dbReference>
<dbReference type="FunFam" id="3.30.70.380:FF:000001">
    <property type="entry name" value="Phenylalanine--tRNA ligase beta subunit"/>
    <property type="match status" value="1"/>
</dbReference>
<dbReference type="SUPFAM" id="SSF54991">
    <property type="entry name" value="Anticodon-binding domain of PheRS"/>
    <property type="match status" value="1"/>
</dbReference>
<dbReference type="Gene3D" id="3.30.70.380">
    <property type="entry name" value="Ferrodoxin-fold anticodon-binding domain"/>
    <property type="match status" value="1"/>
</dbReference>
<dbReference type="CDD" id="cd00769">
    <property type="entry name" value="PheRS_beta_core"/>
    <property type="match status" value="1"/>
</dbReference>
<evidence type="ECO:0000313" key="21">
    <source>
        <dbReference type="EMBL" id="HIX54493.1"/>
    </source>
</evidence>
<dbReference type="InterPro" id="IPR041616">
    <property type="entry name" value="PheRS_beta_core"/>
</dbReference>
<comment type="similarity">
    <text evidence="3">Belongs to the phenylalanyl-tRNA synthetase beta subunit family. Type 1 subfamily.</text>
</comment>
<evidence type="ECO:0000259" key="20">
    <source>
        <dbReference type="PROSITE" id="PS51483"/>
    </source>
</evidence>
<evidence type="ECO:0000313" key="22">
    <source>
        <dbReference type="Proteomes" id="UP000824156"/>
    </source>
</evidence>
<dbReference type="EMBL" id="DXEZ01000155">
    <property type="protein sequence ID" value="HIX54493.1"/>
    <property type="molecule type" value="Genomic_DNA"/>
</dbReference>
<dbReference type="SUPFAM" id="SSF56037">
    <property type="entry name" value="PheT/TilS domain"/>
    <property type="match status" value="1"/>
</dbReference>
<dbReference type="InterPro" id="IPR005147">
    <property type="entry name" value="tRNA_synthase_B5-dom"/>
</dbReference>
<organism evidence="21 22">
    <name type="scientific">Candidatus Sphingobacterium stercoripullorum</name>
    <dbReference type="NCBI Taxonomy" id="2838759"/>
    <lineage>
        <taxon>Bacteria</taxon>
        <taxon>Pseudomonadati</taxon>
        <taxon>Bacteroidota</taxon>
        <taxon>Sphingobacteriia</taxon>
        <taxon>Sphingobacteriales</taxon>
        <taxon>Sphingobacteriaceae</taxon>
        <taxon>Sphingobacterium</taxon>
    </lineage>
</organism>
<dbReference type="GO" id="GO:0000049">
    <property type="term" value="F:tRNA binding"/>
    <property type="evidence" value="ECO:0007669"/>
    <property type="project" value="UniProtKB-KW"/>
</dbReference>
<dbReference type="InterPro" id="IPR005121">
    <property type="entry name" value="Fdx_antiC-bd"/>
</dbReference>
<reference evidence="21" key="1">
    <citation type="journal article" date="2021" name="PeerJ">
        <title>Extensive microbial diversity within the chicken gut microbiome revealed by metagenomics and culture.</title>
        <authorList>
            <person name="Gilroy R."/>
            <person name="Ravi A."/>
            <person name="Getino M."/>
            <person name="Pursley I."/>
            <person name="Horton D.L."/>
            <person name="Alikhan N.F."/>
            <person name="Baker D."/>
            <person name="Gharbi K."/>
            <person name="Hall N."/>
            <person name="Watson M."/>
            <person name="Adriaenssens E.M."/>
            <person name="Foster-Nyarko E."/>
            <person name="Jarju S."/>
            <person name="Secka A."/>
            <person name="Antonio M."/>
            <person name="Oren A."/>
            <person name="Chaudhuri R.R."/>
            <person name="La Ragione R."/>
            <person name="Hildebrand F."/>
            <person name="Pallen M.J."/>
        </authorList>
    </citation>
    <scope>NUCLEOTIDE SEQUENCE</scope>
    <source>
        <strain evidence="21">1719</strain>
    </source>
</reference>
<comment type="catalytic activity">
    <reaction evidence="18">
        <text>tRNA(Phe) + L-phenylalanine + ATP = L-phenylalanyl-tRNA(Phe) + AMP + diphosphate + H(+)</text>
        <dbReference type="Rhea" id="RHEA:19413"/>
        <dbReference type="Rhea" id="RHEA-COMP:9668"/>
        <dbReference type="Rhea" id="RHEA-COMP:9699"/>
        <dbReference type="ChEBI" id="CHEBI:15378"/>
        <dbReference type="ChEBI" id="CHEBI:30616"/>
        <dbReference type="ChEBI" id="CHEBI:33019"/>
        <dbReference type="ChEBI" id="CHEBI:58095"/>
        <dbReference type="ChEBI" id="CHEBI:78442"/>
        <dbReference type="ChEBI" id="CHEBI:78531"/>
        <dbReference type="ChEBI" id="CHEBI:456215"/>
        <dbReference type="EC" id="6.1.1.20"/>
    </reaction>
</comment>
<sequence length="612" mass="68646">AYFGKRIALADNAIQGASGSSEIQVEVENPELAPRYAGVLLNDLQVKESPDWLKNKLNSIGVRPINNIVDITNYILHDLGQPLHAFDYSKIAGGKVIVRKAKHEEPFVTLDEVERKLSSEDLVIADAEKPMCLAGVFGGLDSGVTESTTSIFLESAYFNAVSVRKSARRYGLNTDSSFRFERGTDPNMVVTALQEAVKLMIELAGAKVVSEVIDRYPKEVENHNITLKYKNIHRIIGEEIPSDKIKQILESLEISILSDKDGELLVSVPPYRVDVRREADVVEEIPRLYGYNKIEISSQIKASLNPSARPDPERVKDTTADLLIANGYREILSNSLTKATLAVNEERSVKVLNALSSDLDTMRQTLVHGVLKAVSYNQKRQKENLKLFEFGHVYFTKEESGYKETERLAIALEGELDPGLWSKDASDASFYNIKSVVEGVLTKLGINSFQVKETSSDDSPFIYGLHYHRGQQDLVSFGKLKKSVLKLSDVDSDVFYADFNWTSILKAISKNTIKFKEIAKFPSVRRDLSLLLDEQVDFEALKKIAHKTDKKLLKEVGVFDVYRGDKLPEGKKSYALTFLFLDEEKTLTDKKIDAIIQKLIINFEKELGAVVR</sequence>
<keyword evidence="10" id="KW-0479">Metal-binding</keyword>
<dbReference type="NCBIfam" id="TIGR00472">
    <property type="entry name" value="pheT_bact"/>
    <property type="match status" value="1"/>
</dbReference>
<evidence type="ECO:0000256" key="1">
    <source>
        <dbReference type="ARBA" id="ARBA00001946"/>
    </source>
</evidence>
<dbReference type="InterPro" id="IPR036690">
    <property type="entry name" value="Fdx_antiC-bd_sf"/>
</dbReference>
<evidence type="ECO:0000256" key="5">
    <source>
        <dbReference type="ARBA" id="ARBA00012814"/>
    </source>
</evidence>
<dbReference type="GO" id="GO:0005524">
    <property type="term" value="F:ATP binding"/>
    <property type="evidence" value="ECO:0007669"/>
    <property type="project" value="UniProtKB-KW"/>
</dbReference>
<evidence type="ECO:0000256" key="4">
    <source>
        <dbReference type="ARBA" id="ARBA00011209"/>
    </source>
</evidence>
<keyword evidence="11" id="KW-0547">Nucleotide-binding</keyword>
<dbReference type="InterPro" id="IPR005146">
    <property type="entry name" value="B3/B4_tRNA-bd"/>
</dbReference>
<dbReference type="SUPFAM" id="SSF46955">
    <property type="entry name" value="Putative DNA-binding domain"/>
    <property type="match status" value="1"/>
</dbReference>
<evidence type="ECO:0000256" key="6">
    <source>
        <dbReference type="ARBA" id="ARBA00017032"/>
    </source>
</evidence>
<dbReference type="GO" id="GO:0000287">
    <property type="term" value="F:magnesium ion binding"/>
    <property type="evidence" value="ECO:0007669"/>
    <property type="project" value="InterPro"/>
</dbReference>
<dbReference type="SMART" id="SM00873">
    <property type="entry name" value="B3_4"/>
    <property type="match status" value="1"/>
</dbReference>
<dbReference type="Pfam" id="PF03147">
    <property type="entry name" value="FDX-ACB"/>
    <property type="match status" value="1"/>
</dbReference>
<evidence type="ECO:0000256" key="8">
    <source>
        <dbReference type="ARBA" id="ARBA00022555"/>
    </source>
</evidence>
<evidence type="ECO:0000256" key="13">
    <source>
        <dbReference type="ARBA" id="ARBA00022842"/>
    </source>
</evidence>
<dbReference type="Pfam" id="PF03484">
    <property type="entry name" value="B5"/>
    <property type="match status" value="1"/>
</dbReference>
<keyword evidence="12" id="KW-0067">ATP-binding</keyword>
<evidence type="ECO:0000256" key="7">
    <source>
        <dbReference type="ARBA" id="ARBA00022490"/>
    </source>
</evidence>
<evidence type="ECO:0000256" key="9">
    <source>
        <dbReference type="ARBA" id="ARBA00022598"/>
    </source>
</evidence>
<evidence type="ECO:0000256" key="3">
    <source>
        <dbReference type="ARBA" id="ARBA00008653"/>
    </source>
</evidence>
<feature type="domain" description="B5" evidence="20">
    <location>
        <begin position="220"/>
        <end position="296"/>
    </location>
</feature>
<keyword evidence="15" id="KW-0648">Protein biosynthesis</keyword>
<dbReference type="SMART" id="SM00874">
    <property type="entry name" value="B5"/>
    <property type="match status" value="1"/>
</dbReference>
<evidence type="ECO:0000256" key="18">
    <source>
        <dbReference type="ARBA" id="ARBA00049255"/>
    </source>
</evidence>
<dbReference type="GO" id="GO:0006432">
    <property type="term" value="P:phenylalanyl-tRNA aminoacylation"/>
    <property type="evidence" value="ECO:0007669"/>
    <property type="project" value="InterPro"/>
</dbReference>
<dbReference type="GO" id="GO:0009328">
    <property type="term" value="C:phenylalanine-tRNA ligase complex"/>
    <property type="evidence" value="ECO:0007669"/>
    <property type="project" value="TreeGrafter"/>
</dbReference>
<feature type="domain" description="FDX-ACB" evidence="19">
    <location>
        <begin position="519"/>
        <end position="612"/>
    </location>
</feature>
<proteinExistence type="inferred from homology"/>
<evidence type="ECO:0000256" key="10">
    <source>
        <dbReference type="ARBA" id="ARBA00022723"/>
    </source>
</evidence>
<evidence type="ECO:0000256" key="15">
    <source>
        <dbReference type="ARBA" id="ARBA00022917"/>
    </source>
</evidence>
<keyword evidence="14" id="KW-0694">RNA-binding</keyword>
<evidence type="ECO:0000256" key="11">
    <source>
        <dbReference type="ARBA" id="ARBA00022741"/>
    </source>
</evidence>